<dbReference type="NCBIfam" id="TIGR00689">
    <property type="entry name" value="rpiB_lacA_lacB"/>
    <property type="match status" value="1"/>
</dbReference>
<dbReference type="EMBL" id="CP038013">
    <property type="protein sequence ID" value="QBQ07260.1"/>
    <property type="molecule type" value="Genomic_DNA"/>
</dbReference>
<feature type="binding site" evidence="4">
    <location>
        <begin position="66"/>
        <end position="70"/>
    </location>
    <ligand>
        <name>D-ribulose 5-phosphate</name>
        <dbReference type="ChEBI" id="CHEBI:58121"/>
    </ligand>
</feature>
<evidence type="ECO:0000256" key="4">
    <source>
        <dbReference type="PIRSR" id="PIRSR005384-2"/>
    </source>
</evidence>
<evidence type="ECO:0000256" key="2">
    <source>
        <dbReference type="ARBA" id="ARBA00023235"/>
    </source>
</evidence>
<dbReference type="NCBIfam" id="NF004051">
    <property type="entry name" value="PRK05571.1"/>
    <property type="match status" value="1"/>
</dbReference>
<evidence type="ECO:0000256" key="1">
    <source>
        <dbReference type="ARBA" id="ARBA00008754"/>
    </source>
</evidence>
<dbReference type="Gene3D" id="3.40.1400.10">
    <property type="entry name" value="Sugar-phosphate isomerase, RpiB/LacA/LacB"/>
    <property type="match status" value="1"/>
</dbReference>
<feature type="active site" description="Proton donor" evidence="3">
    <location>
        <position position="98"/>
    </location>
</feature>
<dbReference type="KEGG" id="sgq:SGLAD_v1c00590"/>
<dbReference type="SUPFAM" id="SSF89623">
    <property type="entry name" value="Ribose/Galactose isomerase RpiB/AlsB"/>
    <property type="match status" value="1"/>
</dbReference>
<feature type="binding site" evidence="4">
    <location>
        <begin position="8"/>
        <end position="9"/>
    </location>
    <ligand>
        <name>D-ribulose 5-phosphate</name>
        <dbReference type="ChEBI" id="CHEBI:58121"/>
    </ligand>
</feature>
<sequence length="143" mass="15683">MKIYIGNDHTAVDMKNIIVNHLLEQGYEVVNLGTNNIDSIDYPDYGTAVAKHVVKEKDAKGIVICGSGIGISIAANKIQGARAALCYELEAVQLSRQHNDANILALGARFIANHKALTLVDEFLKTEFEGGRHQLRVNKLNEI</sequence>
<name>A0A4P7AIE0_9MOLU</name>
<evidence type="ECO:0000313" key="6">
    <source>
        <dbReference type="Proteomes" id="UP000294309"/>
    </source>
</evidence>
<comment type="similarity">
    <text evidence="1">Belongs to the LacAB/RpiB family.</text>
</comment>
<reference evidence="5 6" key="1">
    <citation type="submission" date="2019-03" db="EMBL/GenBank/DDBJ databases">
        <title>Complete genome sequence of Spiroplasma gladiatoris TG-1 (DSM 22552).</title>
        <authorList>
            <person name="Lin Y.-C."/>
            <person name="Chou L."/>
            <person name="Kuo C.-H."/>
        </authorList>
    </citation>
    <scope>NUCLEOTIDE SEQUENCE [LARGE SCALE GENOMIC DNA]</scope>
    <source>
        <strain evidence="5 6">TG-1</strain>
    </source>
</reference>
<dbReference type="GO" id="GO:0019316">
    <property type="term" value="P:D-allose catabolic process"/>
    <property type="evidence" value="ECO:0007669"/>
    <property type="project" value="TreeGrafter"/>
</dbReference>
<proteinExistence type="inferred from homology"/>
<accession>A0A4P7AIE0</accession>
<dbReference type="RefSeq" id="WP_134297061.1">
    <property type="nucleotide sequence ID" value="NZ_CP038013.1"/>
</dbReference>
<dbReference type="Pfam" id="PF02502">
    <property type="entry name" value="LacAB_rpiB"/>
    <property type="match status" value="1"/>
</dbReference>
<feature type="binding site" evidence="4">
    <location>
        <position position="99"/>
    </location>
    <ligand>
        <name>D-ribulose 5-phosphate</name>
        <dbReference type="ChEBI" id="CHEBI:58121"/>
    </ligand>
</feature>
<dbReference type="GO" id="GO:0009052">
    <property type="term" value="P:pentose-phosphate shunt, non-oxidative branch"/>
    <property type="evidence" value="ECO:0007669"/>
    <property type="project" value="TreeGrafter"/>
</dbReference>
<dbReference type="NCBIfam" id="TIGR01120">
    <property type="entry name" value="rpiB"/>
    <property type="match status" value="1"/>
</dbReference>
<dbReference type="OrthoDB" id="1778624at2"/>
<keyword evidence="6" id="KW-1185">Reference proteome</keyword>
<feature type="binding site" evidence="4">
    <location>
        <position position="136"/>
    </location>
    <ligand>
        <name>D-ribulose 5-phosphate</name>
        <dbReference type="ChEBI" id="CHEBI:58121"/>
    </ligand>
</feature>
<dbReference type="InterPro" id="IPR004785">
    <property type="entry name" value="RpiB"/>
</dbReference>
<protein>
    <submittedName>
        <fullName evidence="5">Ribose-5-phosphate isomerase B</fullName>
    </submittedName>
</protein>
<dbReference type="InterPro" id="IPR036569">
    <property type="entry name" value="RpiB_LacA_LacB_sf"/>
</dbReference>
<dbReference type="GO" id="GO:0004751">
    <property type="term" value="F:ribose-5-phosphate isomerase activity"/>
    <property type="evidence" value="ECO:0007669"/>
    <property type="project" value="TreeGrafter"/>
</dbReference>
<dbReference type="PANTHER" id="PTHR30345">
    <property type="entry name" value="RIBOSE-5-PHOSPHATE ISOMERASE B"/>
    <property type="match status" value="1"/>
</dbReference>
<dbReference type="AlphaFoldDB" id="A0A4P7AIE0"/>
<feature type="binding site" evidence="4">
    <location>
        <position position="109"/>
    </location>
    <ligand>
        <name>D-ribulose 5-phosphate</name>
        <dbReference type="ChEBI" id="CHEBI:58121"/>
    </ligand>
</feature>
<gene>
    <name evidence="5" type="primary">rpiB</name>
    <name evidence="5" type="ORF">SGLAD_v1c00590</name>
</gene>
<dbReference type="InterPro" id="IPR003500">
    <property type="entry name" value="RpiB_LacA_LacB"/>
</dbReference>
<feature type="active site" description="Proton acceptor" evidence="3">
    <location>
        <position position="65"/>
    </location>
</feature>
<organism evidence="5 6">
    <name type="scientific">Spiroplasma gladiatoris</name>
    <dbReference type="NCBI Taxonomy" id="2143"/>
    <lineage>
        <taxon>Bacteria</taxon>
        <taxon>Bacillati</taxon>
        <taxon>Mycoplasmatota</taxon>
        <taxon>Mollicutes</taxon>
        <taxon>Entomoplasmatales</taxon>
        <taxon>Spiroplasmataceae</taxon>
        <taxon>Spiroplasma</taxon>
    </lineage>
</organism>
<keyword evidence="2 5" id="KW-0413">Isomerase</keyword>
<dbReference type="PIRSF" id="PIRSF005384">
    <property type="entry name" value="RpiB_LacA_B"/>
    <property type="match status" value="1"/>
</dbReference>
<evidence type="ECO:0000313" key="5">
    <source>
        <dbReference type="EMBL" id="QBQ07260.1"/>
    </source>
</evidence>
<dbReference type="Proteomes" id="UP000294309">
    <property type="component" value="Chromosome"/>
</dbReference>
<evidence type="ECO:0000256" key="3">
    <source>
        <dbReference type="PIRSR" id="PIRSR005384-1"/>
    </source>
</evidence>
<dbReference type="PANTHER" id="PTHR30345:SF0">
    <property type="entry name" value="DNA DAMAGE-REPAIR_TOLERATION PROTEIN DRT102"/>
    <property type="match status" value="1"/>
</dbReference>
<feature type="binding site" evidence="4">
    <location>
        <position position="132"/>
    </location>
    <ligand>
        <name>D-ribulose 5-phosphate</name>
        <dbReference type="ChEBI" id="CHEBI:58121"/>
    </ligand>
</feature>